<evidence type="ECO:0000313" key="12">
    <source>
        <dbReference type="EMBL" id="OGH00243.1"/>
    </source>
</evidence>
<feature type="active site" description="Proton acceptor" evidence="8 9">
    <location>
        <position position="24"/>
    </location>
</feature>
<dbReference type="NCBIfam" id="NF003806">
    <property type="entry name" value="PRK05395.1-3"/>
    <property type="match status" value="1"/>
</dbReference>
<evidence type="ECO:0000256" key="2">
    <source>
        <dbReference type="ARBA" id="ARBA00003924"/>
    </source>
</evidence>
<dbReference type="Pfam" id="PF01220">
    <property type="entry name" value="DHquinase_II"/>
    <property type="match status" value="1"/>
</dbReference>
<feature type="site" description="Transition state stabilizer" evidence="8 11">
    <location>
        <position position="19"/>
    </location>
</feature>
<organism evidence="12 13">
    <name type="scientific">Candidatus Lambdaproteobacteria bacterium RIFOXYD2_FULL_56_26</name>
    <dbReference type="NCBI Taxonomy" id="1817773"/>
    <lineage>
        <taxon>Bacteria</taxon>
        <taxon>Pseudomonadati</taxon>
        <taxon>Pseudomonadota</taxon>
        <taxon>Candidatus Lambdaproteobacteria</taxon>
    </lineage>
</organism>
<dbReference type="EMBL" id="MFNF01000048">
    <property type="protein sequence ID" value="OGH00243.1"/>
    <property type="molecule type" value="Genomic_DNA"/>
</dbReference>
<gene>
    <name evidence="8" type="primary">aroQ</name>
    <name evidence="12" type="ORF">A2557_05800</name>
</gene>
<dbReference type="PANTHER" id="PTHR21272">
    <property type="entry name" value="CATABOLIC 3-DEHYDROQUINASE"/>
    <property type="match status" value="1"/>
</dbReference>
<name>A0A1F6GQ62_9PROT</name>
<dbReference type="HAMAP" id="MF_00169">
    <property type="entry name" value="AroQ"/>
    <property type="match status" value="1"/>
</dbReference>
<dbReference type="NCBIfam" id="NF003805">
    <property type="entry name" value="PRK05395.1-2"/>
    <property type="match status" value="1"/>
</dbReference>
<dbReference type="Proteomes" id="UP000177583">
    <property type="component" value="Unassembled WGS sequence"/>
</dbReference>
<dbReference type="AlphaFoldDB" id="A0A1F6GQ62"/>
<evidence type="ECO:0000256" key="8">
    <source>
        <dbReference type="HAMAP-Rule" id="MF_00169"/>
    </source>
</evidence>
<evidence type="ECO:0000256" key="11">
    <source>
        <dbReference type="PIRSR" id="PIRSR001399-3"/>
    </source>
</evidence>
<comment type="similarity">
    <text evidence="4 8">Belongs to the type-II 3-dehydroquinase family.</text>
</comment>
<comment type="caution">
    <text evidence="12">The sequence shown here is derived from an EMBL/GenBank/DDBJ whole genome shotgun (WGS) entry which is preliminary data.</text>
</comment>
<evidence type="ECO:0000313" key="13">
    <source>
        <dbReference type="Proteomes" id="UP000177583"/>
    </source>
</evidence>
<dbReference type="InterPro" id="IPR036441">
    <property type="entry name" value="DHquinase_II_sf"/>
</dbReference>
<dbReference type="PROSITE" id="PS01029">
    <property type="entry name" value="DEHYDROQUINASE_II"/>
    <property type="match status" value="1"/>
</dbReference>
<evidence type="ECO:0000256" key="7">
    <source>
        <dbReference type="ARBA" id="ARBA00023239"/>
    </source>
</evidence>
<feature type="binding site" evidence="8 10">
    <location>
        <position position="81"/>
    </location>
    <ligand>
        <name>substrate</name>
    </ligand>
</feature>
<dbReference type="InterPro" id="IPR018509">
    <property type="entry name" value="DHquinase_II_CS"/>
</dbReference>
<dbReference type="GO" id="GO:0009073">
    <property type="term" value="P:aromatic amino acid family biosynthetic process"/>
    <property type="evidence" value="ECO:0007669"/>
    <property type="project" value="UniProtKB-KW"/>
</dbReference>
<keyword evidence="8" id="KW-0057">Aromatic amino acid biosynthesis</keyword>
<reference evidence="12 13" key="1">
    <citation type="journal article" date="2016" name="Nat. Commun.">
        <title>Thousands of microbial genomes shed light on interconnected biogeochemical processes in an aquifer system.</title>
        <authorList>
            <person name="Anantharaman K."/>
            <person name="Brown C.T."/>
            <person name="Hug L.A."/>
            <person name="Sharon I."/>
            <person name="Castelle C.J."/>
            <person name="Probst A.J."/>
            <person name="Thomas B.C."/>
            <person name="Singh A."/>
            <person name="Wilkins M.J."/>
            <person name="Karaoz U."/>
            <person name="Brodie E.L."/>
            <person name="Williams K.H."/>
            <person name="Hubbard S.S."/>
            <person name="Banfield J.F."/>
        </authorList>
    </citation>
    <scope>NUCLEOTIDE SEQUENCE [LARGE SCALE GENOMIC DNA]</scope>
</reference>
<dbReference type="EC" id="4.2.1.10" evidence="6 8"/>
<feature type="binding site" evidence="8 10">
    <location>
        <position position="88"/>
    </location>
    <ligand>
        <name>substrate</name>
    </ligand>
</feature>
<dbReference type="GO" id="GO:0003855">
    <property type="term" value="F:3-dehydroquinate dehydratase activity"/>
    <property type="evidence" value="ECO:0007669"/>
    <property type="project" value="UniProtKB-UniRule"/>
</dbReference>
<dbReference type="PIRSF" id="PIRSF001399">
    <property type="entry name" value="DHquinase_II"/>
    <property type="match status" value="1"/>
</dbReference>
<dbReference type="NCBIfam" id="NF003807">
    <property type="entry name" value="PRK05395.1-4"/>
    <property type="match status" value="1"/>
</dbReference>
<dbReference type="GO" id="GO:0009423">
    <property type="term" value="P:chorismate biosynthetic process"/>
    <property type="evidence" value="ECO:0007669"/>
    <property type="project" value="UniProtKB-UniRule"/>
</dbReference>
<dbReference type="UniPathway" id="UPA00053">
    <property type="reaction ID" value="UER00086"/>
</dbReference>
<evidence type="ECO:0000256" key="1">
    <source>
        <dbReference type="ARBA" id="ARBA00001864"/>
    </source>
</evidence>
<comment type="pathway">
    <text evidence="3 8">Metabolic intermediate biosynthesis; chorismate biosynthesis; chorismate from D-erythrose 4-phosphate and phosphoenolpyruvate: step 3/7.</text>
</comment>
<evidence type="ECO:0000256" key="4">
    <source>
        <dbReference type="ARBA" id="ARBA00011037"/>
    </source>
</evidence>
<accession>A0A1F6GQ62</accession>
<dbReference type="NCBIfam" id="TIGR01088">
    <property type="entry name" value="aroQ"/>
    <property type="match status" value="1"/>
</dbReference>
<dbReference type="GO" id="GO:0019631">
    <property type="term" value="P:quinate catabolic process"/>
    <property type="evidence" value="ECO:0007669"/>
    <property type="project" value="TreeGrafter"/>
</dbReference>
<sequence>MNHKLLLVNGPNLNLLGTREPQIYGAKSLEEIVDEVREFCWPKGIEVLPFQSNHEGSLIDFIQQQGPGAAFGIVNAGALTHTSIALRDALKGVGLKFIEVHISNVHAREEFRHQSYLSEIAAGLIVGLGTGGYLLAARHWAQQLEA</sequence>
<feature type="active site" description="Proton donor" evidence="8 9">
    <location>
        <position position="101"/>
    </location>
</feature>
<dbReference type="CDD" id="cd00466">
    <property type="entry name" value="DHQase_II"/>
    <property type="match status" value="1"/>
</dbReference>
<proteinExistence type="inferred from homology"/>
<comment type="catalytic activity">
    <reaction evidence="1 8">
        <text>3-dehydroquinate = 3-dehydroshikimate + H2O</text>
        <dbReference type="Rhea" id="RHEA:21096"/>
        <dbReference type="ChEBI" id="CHEBI:15377"/>
        <dbReference type="ChEBI" id="CHEBI:16630"/>
        <dbReference type="ChEBI" id="CHEBI:32364"/>
        <dbReference type="EC" id="4.2.1.10"/>
    </reaction>
</comment>
<feature type="binding site" evidence="8 10">
    <location>
        <position position="112"/>
    </location>
    <ligand>
        <name>substrate</name>
    </ligand>
</feature>
<dbReference type="Gene3D" id="3.40.50.9100">
    <property type="entry name" value="Dehydroquinase, class II"/>
    <property type="match status" value="1"/>
</dbReference>
<feature type="binding site" evidence="8 10">
    <location>
        <begin position="102"/>
        <end position="103"/>
    </location>
    <ligand>
        <name>substrate</name>
    </ligand>
</feature>
<comment type="subunit">
    <text evidence="5 8">Homododecamer.</text>
</comment>
<comment type="function">
    <text evidence="2 8">Catalyzes a trans-dehydration via an enolate intermediate.</text>
</comment>
<keyword evidence="7 8" id="KW-0456">Lyase</keyword>
<evidence type="ECO:0000256" key="5">
    <source>
        <dbReference type="ARBA" id="ARBA00011193"/>
    </source>
</evidence>
<evidence type="ECO:0000256" key="3">
    <source>
        <dbReference type="ARBA" id="ARBA00004902"/>
    </source>
</evidence>
<dbReference type="PANTHER" id="PTHR21272:SF3">
    <property type="entry name" value="CATABOLIC 3-DEHYDROQUINASE"/>
    <property type="match status" value="1"/>
</dbReference>
<evidence type="ECO:0000256" key="6">
    <source>
        <dbReference type="ARBA" id="ARBA00012060"/>
    </source>
</evidence>
<dbReference type="InterPro" id="IPR001874">
    <property type="entry name" value="DHquinase_II"/>
</dbReference>
<evidence type="ECO:0000256" key="10">
    <source>
        <dbReference type="PIRSR" id="PIRSR001399-2"/>
    </source>
</evidence>
<protein>
    <recommendedName>
        <fullName evidence="6 8">3-dehydroquinate dehydratase</fullName>
        <shortName evidence="8">3-dehydroquinase</shortName>
        <ecNumber evidence="6 8">4.2.1.10</ecNumber>
    </recommendedName>
    <alternativeName>
        <fullName evidence="8">Type II DHQase</fullName>
    </alternativeName>
</protein>
<keyword evidence="8" id="KW-0028">Amino-acid biosynthesis</keyword>
<dbReference type="GO" id="GO:0008652">
    <property type="term" value="P:amino acid biosynthetic process"/>
    <property type="evidence" value="ECO:0007669"/>
    <property type="project" value="UniProtKB-KW"/>
</dbReference>
<dbReference type="SUPFAM" id="SSF52304">
    <property type="entry name" value="Type II 3-dehydroquinate dehydratase"/>
    <property type="match status" value="1"/>
</dbReference>
<feature type="binding site" evidence="8 10">
    <location>
        <position position="75"/>
    </location>
    <ligand>
        <name>substrate</name>
    </ligand>
</feature>
<evidence type="ECO:0000256" key="9">
    <source>
        <dbReference type="PIRSR" id="PIRSR001399-1"/>
    </source>
</evidence>